<comment type="caution">
    <text evidence="2">The sequence shown here is derived from an EMBL/GenBank/DDBJ whole genome shotgun (WGS) entry which is preliminary data.</text>
</comment>
<accession>A0A086T364</accession>
<organism evidence="2 3">
    <name type="scientific">Hapsidospora chrysogenum (strain ATCC 11550 / CBS 779.69 / DSM 880 / IAM 14645 / JCM 23072 / IMI 49137)</name>
    <name type="common">Acremonium chrysogenum</name>
    <dbReference type="NCBI Taxonomy" id="857340"/>
    <lineage>
        <taxon>Eukaryota</taxon>
        <taxon>Fungi</taxon>
        <taxon>Dikarya</taxon>
        <taxon>Ascomycota</taxon>
        <taxon>Pezizomycotina</taxon>
        <taxon>Sordariomycetes</taxon>
        <taxon>Hypocreomycetidae</taxon>
        <taxon>Hypocreales</taxon>
        <taxon>Bionectriaceae</taxon>
        <taxon>Hapsidospora</taxon>
    </lineage>
</organism>
<dbReference type="OrthoDB" id="10255422at2759"/>
<dbReference type="InterPro" id="IPR028973">
    <property type="entry name" value="PhnB-like"/>
</dbReference>
<dbReference type="STRING" id="857340.A0A086T364"/>
<dbReference type="PANTHER" id="PTHR33990:SF2">
    <property type="entry name" value="PHNB-LIKE DOMAIN-CONTAINING PROTEIN"/>
    <property type="match status" value="1"/>
</dbReference>
<dbReference type="HOGENOM" id="CLU_046006_22_1_1"/>
<keyword evidence="3" id="KW-1185">Reference proteome</keyword>
<dbReference type="Proteomes" id="UP000029964">
    <property type="component" value="Unassembled WGS sequence"/>
</dbReference>
<dbReference type="Gene3D" id="3.10.180.10">
    <property type="entry name" value="2,3-Dihydroxybiphenyl 1,2-Dioxygenase, domain 1"/>
    <property type="match status" value="1"/>
</dbReference>
<evidence type="ECO:0000313" key="3">
    <source>
        <dbReference type="Proteomes" id="UP000029964"/>
    </source>
</evidence>
<name>A0A086T364_HAPC1</name>
<dbReference type="PANTHER" id="PTHR33990">
    <property type="entry name" value="PROTEIN YJDN-RELATED"/>
    <property type="match status" value="1"/>
</dbReference>
<dbReference type="AlphaFoldDB" id="A0A086T364"/>
<dbReference type="PIRSF" id="PIRSF021700">
    <property type="entry name" value="3_dmu_93_MTrfase"/>
    <property type="match status" value="1"/>
</dbReference>
<protein>
    <recommendedName>
        <fullName evidence="1">PhnB-like domain-containing protein</fullName>
    </recommendedName>
</protein>
<dbReference type="SUPFAM" id="SSF54593">
    <property type="entry name" value="Glyoxalase/Bleomycin resistance protein/Dihydroxybiphenyl dioxygenase"/>
    <property type="match status" value="1"/>
</dbReference>
<dbReference type="CDD" id="cd06588">
    <property type="entry name" value="PhnB_like"/>
    <property type="match status" value="1"/>
</dbReference>
<evidence type="ECO:0000313" key="2">
    <source>
        <dbReference type="EMBL" id="KFH43796.1"/>
    </source>
</evidence>
<dbReference type="InterPro" id="IPR029068">
    <property type="entry name" value="Glyas_Bleomycin-R_OHBP_Dase"/>
</dbReference>
<reference evidence="3" key="1">
    <citation type="journal article" date="2014" name="Genome Announc.">
        <title>Genome sequence and annotation of Acremonium chrysogenum, producer of the beta-lactam antibiotic cephalosporin C.</title>
        <authorList>
            <person name="Terfehr D."/>
            <person name="Dahlmann T.A."/>
            <person name="Specht T."/>
            <person name="Zadra I."/>
            <person name="Kuernsteiner H."/>
            <person name="Kueck U."/>
        </authorList>
    </citation>
    <scope>NUCLEOTIDE SEQUENCE [LARGE SCALE GENOMIC DNA]</scope>
    <source>
        <strain evidence="3">ATCC 11550 / CBS 779.69 / DSM 880 / IAM 14645 / JCM 23072 / IMI 49137</strain>
    </source>
</reference>
<evidence type="ECO:0000259" key="1">
    <source>
        <dbReference type="Pfam" id="PF06983"/>
    </source>
</evidence>
<dbReference type="InterPro" id="IPR009725">
    <property type="entry name" value="3_dmu_93_MTrfase"/>
</dbReference>
<proteinExistence type="predicted"/>
<dbReference type="EMBL" id="JPKY01000061">
    <property type="protein sequence ID" value="KFH43796.1"/>
    <property type="molecule type" value="Genomic_DNA"/>
</dbReference>
<feature type="domain" description="PhnB-like" evidence="1">
    <location>
        <begin position="5"/>
        <end position="124"/>
    </location>
</feature>
<dbReference type="Pfam" id="PF06983">
    <property type="entry name" value="3-dmu-9_3-mt"/>
    <property type="match status" value="1"/>
</dbReference>
<gene>
    <name evidence="2" type="ORF">ACRE_054080</name>
</gene>
<sequence>MSHKALTTCLWFEDQAEAAAEHYTSIFKNSHISKKTYYLEAGRDIHGRQPGSVMTVSFDINGQQFVGLNGGPHFKHSPAVSFQIDCADQAEVDYYWEKLSEGGDEAARVCGWTADKFGVSWQVVPTALKEMLDSEDKEAAGRVTSAMMAMKKLDISGLKKAFEGN</sequence>